<dbReference type="STRING" id="319653.SAMN04487973_11814"/>
<gene>
    <name evidence="1" type="ORF">IV87_GL000768</name>
</gene>
<dbReference type="OrthoDB" id="2249575at2"/>
<name>A0A0R2K3T9_9LACO</name>
<dbReference type="PATRIC" id="fig|319653.3.peg.777"/>
<reference evidence="1 2" key="1">
    <citation type="journal article" date="2015" name="Genome Announc.">
        <title>Expanding the biotechnology potential of lactobacilli through comparative genomics of 213 strains and associated genera.</title>
        <authorList>
            <person name="Sun Z."/>
            <person name="Harris H.M."/>
            <person name="McCann A."/>
            <person name="Guo C."/>
            <person name="Argimon S."/>
            <person name="Zhang W."/>
            <person name="Yang X."/>
            <person name="Jeffery I.B."/>
            <person name="Cooney J.C."/>
            <person name="Kagawa T.F."/>
            <person name="Liu W."/>
            <person name="Song Y."/>
            <person name="Salvetti E."/>
            <person name="Wrobel A."/>
            <person name="Rasinkangas P."/>
            <person name="Parkhill J."/>
            <person name="Rea M.C."/>
            <person name="O'Sullivan O."/>
            <person name="Ritari J."/>
            <person name="Douillard F.P."/>
            <person name="Paul Ross R."/>
            <person name="Yang R."/>
            <person name="Briner A.E."/>
            <person name="Felis G.E."/>
            <person name="de Vos W.M."/>
            <person name="Barrangou R."/>
            <person name="Klaenhammer T.R."/>
            <person name="Caufield P.W."/>
            <person name="Cui Y."/>
            <person name="Zhang H."/>
            <person name="O'Toole P.W."/>
        </authorList>
    </citation>
    <scope>NUCLEOTIDE SEQUENCE [LARGE SCALE GENOMIC DNA]</scope>
    <source>
        <strain evidence="1 2">DSM 22301</strain>
    </source>
</reference>
<sequence>MEENMSKKQQSVKVQIEEKEVNGETIQQLFIAKNLIGEITPQDKEFATHLIGGGDFTAKSLDDAVEWLLQEYNLHQ</sequence>
<dbReference type="Pfam" id="PF11184">
    <property type="entry name" value="DUF2969"/>
    <property type="match status" value="1"/>
</dbReference>
<evidence type="ECO:0000313" key="2">
    <source>
        <dbReference type="Proteomes" id="UP000051749"/>
    </source>
</evidence>
<accession>A0A0R2K3T9</accession>
<dbReference type="InterPro" id="IPR021351">
    <property type="entry name" value="DUF2969"/>
</dbReference>
<comment type="caution">
    <text evidence="1">The sequence shown here is derived from an EMBL/GenBank/DDBJ whole genome shotgun (WGS) entry which is preliminary data.</text>
</comment>
<proteinExistence type="predicted"/>
<dbReference type="Proteomes" id="UP000051749">
    <property type="component" value="Unassembled WGS sequence"/>
</dbReference>
<protein>
    <recommendedName>
        <fullName evidence="3">DUF2969 domain-containing protein</fullName>
    </recommendedName>
</protein>
<dbReference type="AlphaFoldDB" id="A0A0R2K3T9"/>
<organism evidence="1 2">
    <name type="scientific">Pediococcus ethanolidurans</name>
    <dbReference type="NCBI Taxonomy" id="319653"/>
    <lineage>
        <taxon>Bacteria</taxon>
        <taxon>Bacillati</taxon>
        <taxon>Bacillota</taxon>
        <taxon>Bacilli</taxon>
        <taxon>Lactobacillales</taxon>
        <taxon>Lactobacillaceae</taxon>
        <taxon>Pediococcus</taxon>
    </lineage>
</organism>
<evidence type="ECO:0000313" key="1">
    <source>
        <dbReference type="EMBL" id="KRN81820.1"/>
    </source>
</evidence>
<dbReference type="EMBL" id="JQBY01000019">
    <property type="protein sequence ID" value="KRN81820.1"/>
    <property type="molecule type" value="Genomic_DNA"/>
</dbReference>
<evidence type="ECO:0008006" key="3">
    <source>
        <dbReference type="Google" id="ProtNLM"/>
    </source>
</evidence>